<dbReference type="AlphaFoldDB" id="R3WJH3"/>
<accession>R3WJH3</accession>
<dbReference type="EMBL" id="AJAT01000017">
    <property type="protein sequence ID" value="EOL42015.1"/>
    <property type="molecule type" value="Genomic_DNA"/>
</dbReference>
<dbReference type="RefSeq" id="WP_010769007.1">
    <property type="nucleotide sequence ID" value="NZ_ASWE01000001.1"/>
</dbReference>
<dbReference type="PATRIC" id="fig|1158610.3.peg.2339"/>
<dbReference type="HOGENOM" id="CLU_1568328_0_0_9"/>
<keyword evidence="2" id="KW-1185">Reference proteome</keyword>
<evidence type="ECO:0000313" key="1">
    <source>
        <dbReference type="EMBL" id="EOL42015.1"/>
    </source>
</evidence>
<sequence length="170" mass="19228">MLGQFTLTRVGFDKSLKENDVFDYKDSQWIIRSIASSEVKSRVVKGFAGRRGRQSDVIVAKVVAQKAGTCAIQNMTHKYSELTFTMNTASEDFGRFWDDLVRVGEVTTCDDGRTYILTGIKGIYYSFVDIKMEFLASSVTELPKAESKRLSNKNKLNELGWEVLKSNKKT</sequence>
<evidence type="ECO:0000313" key="2">
    <source>
        <dbReference type="Proteomes" id="UP000013785"/>
    </source>
</evidence>
<proteinExistence type="predicted"/>
<gene>
    <name evidence="1" type="ORF">UC3_02363</name>
</gene>
<organism evidence="1 2">
    <name type="scientific">Enterococcus phoeniculicola ATCC BAA-412</name>
    <dbReference type="NCBI Taxonomy" id="1158610"/>
    <lineage>
        <taxon>Bacteria</taxon>
        <taxon>Bacillati</taxon>
        <taxon>Bacillota</taxon>
        <taxon>Bacilli</taxon>
        <taxon>Lactobacillales</taxon>
        <taxon>Enterococcaceae</taxon>
        <taxon>Enterococcus</taxon>
    </lineage>
</organism>
<reference evidence="1 2" key="1">
    <citation type="submission" date="2013-02" db="EMBL/GenBank/DDBJ databases">
        <title>The Genome Sequence of Enterococcus phoeniculicola BAA-412.</title>
        <authorList>
            <consortium name="The Broad Institute Genome Sequencing Platform"/>
            <consortium name="The Broad Institute Genome Sequencing Center for Infectious Disease"/>
            <person name="Earl A.M."/>
            <person name="Gilmore M.S."/>
            <person name="Lebreton F."/>
            <person name="Walker B."/>
            <person name="Young S.K."/>
            <person name="Zeng Q."/>
            <person name="Gargeya S."/>
            <person name="Fitzgerald M."/>
            <person name="Haas B."/>
            <person name="Abouelleil A."/>
            <person name="Alvarado L."/>
            <person name="Arachchi H.M."/>
            <person name="Berlin A.M."/>
            <person name="Chapman S.B."/>
            <person name="Dewar J."/>
            <person name="Goldberg J."/>
            <person name="Griggs A."/>
            <person name="Gujja S."/>
            <person name="Hansen M."/>
            <person name="Howarth C."/>
            <person name="Imamovic A."/>
            <person name="Larimer J."/>
            <person name="McCowan C."/>
            <person name="Murphy C."/>
            <person name="Neiman D."/>
            <person name="Pearson M."/>
            <person name="Priest M."/>
            <person name="Roberts A."/>
            <person name="Saif S."/>
            <person name="Shea T."/>
            <person name="Sisk P."/>
            <person name="Sykes S."/>
            <person name="Wortman J."/>
            <person name="Nusbaum C."/>
            <person name="Birren B."/>
        </authorList>
    </citation>
    <scope>NUCLEOTIDE SEQUENCE [LARGE SCALE GENOMIC DNA]</scope>
    <source>
        <strain evidence="1 2">ATCC BAA-412</strain>
    </source>
</reference>
<protein>
    <recommendedName>
        <fullName evidence="3">Phage protein</fullName>
    </recommendedName>
</protein>
<dbReference type="Proteomes" id="UP000013785">
    <property type="component" value="Unassembled WGS sequence"/>
</dbReference>
<dbReference type="eggNOG" id="ENOG5032PZ0">
    <property type="taxonomic scope" value="Bacteria"/>
</dbReference>
<comment type="caution">
    <text evidence="1">The sequence shown here is derived from an EMBL/GenBank/DDBJ whole genome shotgun (WGS) entry which is preliminary data.</text>
</comment>
<evidence type="ECO:0008006" key="3">
    <source>
        <dbReference type="Google" id="ProtNLM"/>
    </source>
</evidence>
<name>R3WJH3_9ENTE</name>
<dbReference type="STRING" id="154621.RV11_GL003490"/>